<dbReference type="GO" id="GO:0022623">
    <property type="term" value="C:proteasome-activating nucleotidase complex"/>
    <property type="evidence" value="ECO:0007669"/>
    <property type="project" value="UniProtKB-UniRule"/>
</dbReference>
<reference evidence="12" key="1">
    <citation type="submission" date="2011-12" db="EMBL/GenBank/DDBJ databases">
        <title>Complete sequence of Methanoregula formicicum SMSP.</title>
        <authorList>
            <person name="Lucas S."/>
            <person name="Han J."/>
            <person name="Lapidus A."/>
            <person name="Cheng J.-F."/>
            <person name="Goodwin L."/>
            <person name="Pitluck S."/>
            <person name="Peters L."/>
            <person name="Ovchinnikova G."/>
            <person name="Teshima H."/>
            <person name="Detter J.C."/>
            <person name="Han C."/>
            <person name="Tapia R."/>
            <person name="Land M."/>
            <person name="Hauser L."/>
            <person name="Kyrpides N."/>
            <person name="Ivanova N."/>
            <person name="Pagani I."/>
            <person name="Imachi H."/>
            <person name="Tamaki H."/>
            <person name="Sekiguchi Y."/>
            <person name="Kamagata Y."/>
            <person name="Cadillo-Quiroz H."/>
            <person name="Zinder S."/>
            <person name="Liu W.-T."/>
            <person name="Woyke T."/>
        </authorList>
    </citation>
    <scope>NUCLEOTIDE SEQUENCE [LARGE SCALE GENOMIC DNA]</scope>
    <source>
        <strain evidence="12">DSM 22288 / NBRC 105244 / SMSP</strain>
    </source>
</reference>
<dbReference type="Pfam" id="PF16450">
    <property type="entry name" value="Prot_ATP_ID_OB_C"/>
    <property type="match status" value="1"/>
</dbReference>
<accession>L0HFJ9</accession>
<sequence>MSDTIHQSPEPQTPEELYRLYRTLSEQLREQLAQIEGDKHDLEVQMMERVGNLESRNLELREQLRQIEADKRYIETQKIRYEREVRKLKSESEQLRSPPLIIGTVTDIVDANRVIVRSSAGPRFLVRSSPSISADDLKPGVRCTLNQQSLAIVELLPSSFDAQVYGMELVDSPQENYMDIGGLEQQINEIKEAVELPLKRPELFERIGVEPPKGVLLHGPPGTGKTLLAKAVAHETNAHFMRVVGSELVQKYIGEGARLVRELFDLAKKKAPTIIFIDEIDAVGASRTEANTSGDREVQRTLMQLLAGMDGFENRGDVKIIGATNRIDILDKALLRPGRFDRIIEIPLPDEKGRLSILKVHCRSLTVDEGVNLAEVARLTEGKNGADLRAICMEAGMFAIRKERSAITQEDFLSAIEKVGLDFHRGLPGTEGVMFA</sequence>
<keyword evidence="7 8" id="KW-0143">Chaperone</keyword>
<keyword evidence="3 8" id="KW-0547">Nucleotide-binding</keyword>
<dbReference type="STRING" id="593750.Metfor_1538"/>
<evidence type="ECO:0000256" key="5">
    <source>
        <dbReference type="ARBA" id="ARBA00022942"/>
    </source>
</evidence>
<name>L0HFJ9_METFS</name>
<keyword evidence="12" id="KW-1185">Reference proteome</keyword>
<dbReference type="FunFam" id="3.40.50.300:FF:000030">
    <property type="entry name" value="26S protease regulatory subunit 8"/>
    <property type="match status" value="1"/>
</dbReference>
<evidence type="ECO:0000256" key="4">
    <source>
        <dbReference type="ARBA" id="ARBA00022840"/>
    </source>
</evidence>
<gene>
    <name evidence="8" type="primary">pan</name>
    <name evidence="11" type="ordered locus">Metfor_1538</name>
</gene>
<keyword evidence="6 8" id="KW-0175">Coiled coil</keyword>
<comment type="similarity">
    <text evidence="1 8 9">Belongs to the AAA ATPase family.</text>
</comment>
<dbReference type="HAMAP" id="MF_00553">
    <property type="entry name" value="PAN"/>
    <property type="match status" value="1"/>
</dbReference>
<dbReference type="InterPro" id="IPR050221">
    <property type="entry name" value="26S_Proteasome_ATPase"/>
</dbReference>
<dbReference type="GO" id="GO:0005737">
    <property type="term" value="C:cytoplasm"/>
    <property type="evidence" value="ECO:0007669"/>
    <property type="project" value="UniProtKB-SubCell"/>
</dbReference>
<dbReference type="InterPro" id="IPR003959">
    <property type="entry name" value="ATPase_AAA_core"/>
</dbReference>
<dbReference type="GeneID" id="14307927"/>
<dbReference type="InterPro" id="IPR023501">
    <property type="entry name" value="Nucleotidase_PAN"/>
</dbReference>
<dbReference type="NCBIfam" id="NF003069">
    <property type="entry name" value="PRK03992.1"/>
    <property type="match status" value="1"/>
</dbReference>
<keyword evidence="5 8" id="KW-0647">Proteasome</keyword>
<organism evidence="11 12">
    <name type="scientific">Methanoregula formicica (strain DSM 22288 / NBRC 105244 / SMSP)</name>
    <dbReference type="NCBI Taxonomy" id="593750"/>
    <lineage>
        <taxon>Archaea</taxon>
        <taxon>Methanobacteriati</taxon>
        <taxon>Methanobacteriota</taxon>
        <taxon>Stenosarchaea group</taxon>
        <taxon>Methanomicrobia</taxon>
        <taxon>Methanomicrobiales</taxon>
        <taxon>Methanoregulaceae</taxon>
        <taxon>Methanoregula</taxon>
    </lineage>
</organism>
<dbReference type="InterPro" id="IPR003960">
    <property type="entry name" value="ATPase_AAA_CS"/>
</dbReference>
<dbReference type="InterPro" id="IPR012340">
    <property type="entry name" value="NA-bd_OB-fold"/>
</dbReference>
<dbReference type="AlphaFoldDB" id="L0HFJ9"/>
<dbReference type="InterPro" id="IPR003593">
    <property type="entry name" value="AAA+_ATPase"/>
</dbReference>
<dbReference type="SMART" id="SM00382">
    <property type="entry name" value="AAA"/>
    <property type="match status" value="1"/>
</dbReference>
<dbReference type="Gene3D" id="1.10.8.60">
    <property type="match status" value="1"/>
</dbReference>
<evidence type="ECO:0000313" key="11">
    <source>
        <dbReference type="EMBL" id="AGB02571.1"/>
    </source>
</evidence>
<evidence type="ECO:0000256" key="8">
    <source>
        <dbReference type="HAMAP-Rule" id="MF_00553"/>
    </source>
</evidence>
<dbReference type="GO" id="GO:0016887">
    <property type="term" value="F:ATP hydrolysis activity"/>
    <property type="evidence" value="ECO:0007669"/>
    <property type="project" value="UniProtKB-UniRule"/>
</dbReference>
<dbReference type="HOGENOM" id="CLU_000688_2_1_2"/>
<keyword evidence="4 8" id="KW-0067">ATP-binding</keyword>
<dbReference type="KEGG" id="mfo:Metfor_1538"/>
<dbReference type="FunCoup" id="L0HFJ9">
    <property type="interactions" value="122"/>
</dbReference>
<dbReference type="PROSITE" id="PS00674">
    <property type="entry name" value="AAA"/>
    <property type="match status" value="1"/>
</dbReference>
<comment type="subcellular location">
    <subcellularLocation>
        <location evidence="8">Cytoplasm</location>
    </subcellularLocation>
</comment>
<dbReference type="Gene3D" id="2.40.50.140">
    <property type="entry name" value="Nucleic acid-binding proteins"/>
    <property type="match status" value="1"/>
</dbReference>
<comment type="function">
    <text evidence="8">ATPase which is responsible for recognizing, binding, unfolding and translocation of substrate proteins into the archaeal 20S proteasome core particle. Is essential for opening the gate of the 20S proteasome via an interaction with its C-terminus, thereby allowing substrate entry and access to the site of proteolysis. Thus, the C-termini of the proteasomal ATPase function like a 'key in a lock' to induce gate opening and therefore regulate proteolysis. Unfolding activity requires energy from ATP hydrolysis, whereas ATP binding alone promotes ATPase-20S proteasome association which triggers gate opening, and supports translocation of unfolded substrates.</text>
</comment>
<evidence type="ECO:0000256" key="1">
    <source>
        <dbReference type="ARBA" id="ARBA00006914"/>
    </source>
</evidence>
<dbReference type="Proteomes" id="UP000010824">
    <property type="component" value="Chromosome"/>
</dbReference>
<keyword evidence="2 8" id="KW-0963">Cytoplasm</keyword>
<proteinExistence type="inferred from homology"/>
<dbReference type="InParanoid" id="L0HFJ9"/>
<dbReference type="GO" id="GO:0043335">
    <property type="term" value="P:protein unfolding"/>
    <property type="evidence" value="ECO:0007669"/>
    <property type="project" value="UniProtKB-UniRule"/>
</dbReference>
<dbReference type="PANTHER" id="PTHR23073">
    <property type="entry name" value="26S PROTEASOME REGULATORY SUBUNIT"/>
    <property type="match status" value="1"/>
</dbReference>
<evidence type="ECO:0000256" key="9">
    <source>
        <dbReference type="RuleBase" id="RU003651"/>
    </source>
</evidence>
<dbReference type="Pfam" id="PF17862">
    <property type="entry name" value="AAA_lid_3"/>
    <property type="match status" value="1"/>
</dbReference>
<dbReference type="InterPro" id="IPR032501">
    <property type="entry name" value="Prot_ATP_ID_OB_2nd"/>
</dbReference>
<dbReference type="Gene3D" id="3.40.50.300">
    <property type="entry name" value="P-loop containing nucleotide triphosphate hydrolases"/>
    <property type="match status" value="1"/>
</dbReference>
<evidence type="ECO:0000256" key="2">
    <source>
        <dbReference type="ARBA" id="ARBA00022490"/>
    </source>
</evidence>
<comment type="subunit">
    <text evidence="8">Homohexamer. The hexameric complex has a two-ring architecture resembling a top hat that caps the 20S proteasome core at one or both ends. Upon ATP-binding, the C-terminus of PAN interacts with the alpha-rings of the proteasome core by binding to the intersubunit pockets.</text>
</comment>
<dbReference type="NCBIfam" id="TIGR01242">
    <property type="entry name" value="proteasome-activating nucleotidase"/>
    <property type="match status" value="1"/>
</dbReference>
<evidence type="ECO:0000313" key="12">
    <source>
        <dbReference type="Proteomes" id="UP000010824"/>
    </source>
</evidence>
<protein>
    <recommendedName>
        <fullName evidence="8">Proteasome-activating nucleotidase</fullName>
        <shortName evidence="8">PAN</shortName>
    </recommendedName>
    <alternativeName>
        <fullName evidence="8">Proteasomal ATPase</fullName>
    </alternativeName>
    <alternativeName>
        <fullName evidence="8">Proteasome regulatory ATPase</fullName>
    </alternativeName>
    <alternativeName>
        <fullName evidence="8">Proteasome regulatory particle</fullName>
    </alternativeName>
</protein>
<evidence type="ECO:0000256" key="7">
    <source>
        <dbReference type="ARBA" id="ARBA00023186"/>
    </source>
</evidence>
<dbReference type="EMBL" id="CP003167">
    <property type="protein sequence ID" value="AGB02571.1"/>
    <property type="molecule type" value="Genomic_DNA"/>
</dbReference>
<dbReference type="GO" id="GO:0005524">
    <property type="term" value="F:ATP binding"/>
    <property type="evidence" value="ECO:0007669"/>
    <property type="project" value="UniProtKB-UniRule"/>
</dbReference>
<reference evidence="11 12" key="2">
    <citation type="journal article" date="2014" name="Genome Announc.">
        <title>Complete Genome Sequence of Methanoregula formicica SMSPT, a Mesophilic Hydrogenotrophic Methanogen Isolated from a Methanogenic Upflow Anaerobic Sludge Blanket Reactor.</title>
        <authorList>
            <person name="Yamamoto K."/>
            <person name="Tamaki H."/>
            <person name="Cadillo-Quiroz H."/>
            <person name="Imachi H."/>
            <person name="Kyrpides N."/>
            <person name="Woyke T."/>
            <person name="Goodwin L."/>
            <person name="Zinder S.H."/>
            <person name="Kamagata Y."/>
            <person name="Liu W.T."/>
        </authorList>
    </citation>
    <scope>NUCLEOTIDE SEQUENCE [LARGE SCALE GENOMIC DNA]</scope>
    <source>
        <strain evidence="12">DSM 22288 / NBRC 105244 / SMSP</strain>
    </source>
</reference>
<dbReference type="InterPro" id="IPR027417">
    <property type="entry name" value="P-loop_NTPase"/>
</dbReference>
<feature type="domain" description="AAA+ ATPase" evidence="10">
    <location>
        <begin position="211"/>
        <end position="350"/>
    </location>
</feature>
<evidence type="ECO:0000256" key="6">
    <source>
        <dbReference type="ARBA" id="ARBA00023054"/>
    </source>
</evidence>
<dbReference type="InterPro" id="IPR041569">
    <property type="entry name" value="AAA_lid_3"/>
</dbReference>
<feature type="binding site" evidence="8">
    <location>
        <begin position="222"/>
        <end position="227"/>
    </location>
    <ligand>
        <name>ATP</name>
        <dbReference type="ChEBI" id="CHEBI:30616"/>
    </ligand>
</feature>
<dbReference type="SUPFAM" id="SSF52540">
    <property type="entry name" value="P-loop containing nucleoside triphosphate hydrolases"/>
    <property type="match status" value="1"/>
</dbReference>
<feature type="binding site" evidence="8">
    <location>
        <position position="361"/>
    </location>
    <ligand>
        <name>ATP</name>
        <dbReference type="ChEBI" id="CHEBI:30616"/>
    </ligand>
</feature>
<evidence type="ECO:0000259" key="10">
    <source>
        <dbReference type="SMART" id="SM00382"/>
    </source>
</evidence>
<dbReference type="Pfam" id="PF00004">
    <property type="entry name" value="AAA"/>
    <property type="match status" value="1"/>
</dbReference>
<feature type="coiled-coil region" evidence="8">
    <location>
        <begin position="25"/>
        <end position="91"/>
    </location>
</feature>
<dbReference type="GO" id="GO:0010498">
    <property type="term" value="P:proteasomal protein catabolic process"/>
    <property type="evidence" value="ECO:0007669"/>
    <property type="project" value="UniProtKB-UniRule"/>
</dbReference>
<evidence type="ECO:0000256" key="3">
    <source>
        <dbReference type="ARBA" id="ARBA00022741"/>
    </source>
</evidence>
<comment type="domain">
    <text evidence="8">Consists of three main regions, an N-terminal coiled-coil domain that may assist in substrate recognition, an interdomain involved in PAN hexamerization, and a C-terminal ATPase domain of the AAA type.</text>
</comment>
<dbReference type="eggNOG" id="arCOG01306">
    <property type="taxonomic scope" value="Archaea"/>
</dbReference>
<dbReference type="RefSeq" id="WP_015285534.1">
    <property type="nucleotide sequence ID" value="NC_019943.1"/>
</dbReference>